<evidence type="ECO:0000256" key="1">
    <source>
        <dbReference type="SAM" id="SignalP"/>
    </source>
</evidence>
<accession>A0A4U5JJM3</accession>
<gene>
    <name evidence="2" type="ORF">FCE95_15705</name>
</gene>
<dbReference type="InterPro" id="IPR010239">
    <property type="entry name" value="CHP02001"/>
</dbReference>
<dbReference type="Proteomes" id="UP000308707">
    <property type="component" value="Unassembled WGS sequence"/>
</dbReference>
<organism evidence="2 3">
    <name type="scientific">Luteimonas gilva</name>
    <dbReference type="NCBI Taxonomy" id="2572684"/>
    <lineage>
        <taxon>Bacteria</taxon>
        <taxon>Pseudomonadati</taxon>
        <taxon>Pseudomonadota</taxon>
        <taxon>Gammaproteobacteria</taxon>
        <taxon>Lysobacterales</taxon>
        <taxon>Lysobacteraceae</taxon>
        <taxon>Luteimonas</taxon>
    </lineage>
</organism>
<dbReference type="AlphaFoldDB" id="A0A4U5JJM3"/>
<reference evidence="2 3" key="1">
    <citation type="submission" date="2019-04" db="EMBL/GenBank/DDBJ databases">
        <title>Reference strain of H23.</title>
        <authorList>
            <person name="Luo X."/>
        </authorList>
    </citation>
    <scope>NUCLEOTIDE SEQUENCE [LARGE SCALE GENOMIC DNA]</scope>
    <source>
        <strain evidence="2 3">H23</strain>
    </source>
</reference>
<sequence length="243" mass="26093">MYSLQARTRREGAIPAALAAVFALGAAGAAHAADITGNATLTTDYVWRGSTQTHGDPAVQAGVKVAGQSGFYGSAWASNVEFAPEIHASSEVDLTVGWGHALNDDWALDLNVLHYRYPSTTVDLNWTELNGTLTWKNDYWASVGYSNEALGYDESGVYGLVGAKFPVNDRFRFEAAVAHYALKDVNGDGRDDDYTHGLVSAVWAFNAPFEARVTAHATDSKAKRFFGGDFAGSRIEAALQASF</sequence>
<comment type="caution">
    <text evidence="2">The sequence shown here is derived from an EMBL/GenBank/DDBJ whole genome shotgun (WGS) entry which is preliminary data.</text>
</comment>
<dbReference type="OrthoDB" id="9793561at2"/>
<protein>
    <recommendedName>
        <fullName evidence="4">Porin</fullName>
    </recommendedName>
</protein>
<keyword evidence="3" id="KW-1185">Reference proteome</keyword>
<feature type="signal peptide" evidence="1">
    <location>
        <begin position="1"/>
        <end position="32"/>
    </location>
</feature>
<evidence type="ECO:0000313" key="2">
    <source>
        <dbReference type="EMBL" id="TKR29574.1"/>
    </source>
</evidence>
<keyword evidence="1" id="KW-0732">Signal</keyword>
<feature type="chain" id="PRO_5020757090" description="Porin" evidence="1">
    <location>
        <begin position="33"/>
        <end position="243"/>
    </location>
</feature>
<evidence type="ECO:0008006" key="4">
    <source>
        <dbReference type="Google" id="ProtNLM"/>
    </source>
</evidence>
<name>A0A4U5JJM3_9GAMM</name>
<evidence type="ECO:0000313" key="3">
    <source>
        <dbReference type="Proteomes" id="UP000308707"/>
    </source>
</evidence>
<dbReference type="Pfam" id="PF09694">
    <property type="entry name" value="Gcw_chp"/>
    <property type="match status" value="1"/>
</dbReference>
<dbReference type="NCBIfam" id="TIGR02001">
    <property type="entry name" value="gcw_chp"/>
    <property type="match status" value="1"/>
</dbReference>
<dbReference type="EMBL" id="SZUA01000003">
    <property type="protein sequence ID" value="TKR29574.1"/>
    <property type="molecule type" value="Genomic_DNA"/>
</dbReference>
<dbReference type="RefSeq" id="WP_137267977.1">
    <property type="nucleotide sequence ID" value="NZ_SZUA01000003.1"/>
</dbReference>
<proteinExistence type="predicted"/>